<evidence type="ECO:0000256" key="1">
    <source>
        <dbReference type="SAM" id="Phobius"/>
    </source>
</evidence>
<dbReference type="InterPro" id="IPR018643">
    <property type="entry name" value="DUF2069_membrane"/>
</dbReference>
<feature type="transmembrane region" description="Helical" evidence="1">
    <location>
        <begin position="88"/>
        <end position="107"/>
    </location>
</feature>
<proteinExistence type="predicted"/>
<dbReference type="Proteomes" id="UP000254266">
    <property type="component" value="Unassembled WGS sequence"/>
</dbReference>
<reference evidence="2 3" key="1">
    <citation type="journal article" date="2018" name="ISME J.">
        <title>Endosymbiont genomes yield clues of tubeworm success.</title>
        <authorList>
            <person name="Li Y."/>
            <person name="Liles M.R."/>
            <person name="Halanych K.M."/>
        </authorList>
    </citation>
    <scope>NUCLEOTIDE SEQUENCE [LARGE SCALE GENOMIC DNA]</scope>
    <source>
        <strain evidence="2">A1464</strain>
    </source>
</reference>
<keyword evidence="3" id="KW-1185">Reference proteome</keyword>
<dbReference type="EMBL" id="QFXC01000013">
    <property type="protein sequence ID" value="RDH81295.1"/>
    <property type="molecule type" value="Genomic_DNA"/>
</dbReference>
<evidence type="ECO:0000313" key="3">
    <source>
        <dbReference type="Proteomes" id="UP000254266"/>
    </source>
</evidence>
<keyword evidence="1" id="KW-0812">Transmembrane</keyword>
<organism evidence="2 3">
    <name type="scientific">endosymbiont of Galathealinum brachiosum</name>
    <dbReference type="NCBI Taxonomy" id="2200906"/>
    <lineage>
        <taxon>Bacteria</taxon>
        <taxon>Pseudomonadati</taxon>
        <taxon>Pseudomonadota</taxon>
        <taxon>Gammaproteobacteria</taxon>
        <taxon>sulfur-oxidizing symbionts</taxon>
    </lineage>
</organism>
<accession>A0A370D8R0</accession>
<protein>
    <submittedName>
        <fullName evidence="2">DUF2069 domain-containing protein</fullName>
    </submittedName>
</protein>
<keyword evidence="1" id="KW-1133">Transmembrane helix</keyword>
<dbReference type="Pfam" id="PF09842">
    <property type="entry name" value="DUF2069"/>
    <property type="match status" value="1"/>
</dbReference>
<keyword evidence="1" id="KW-0472">Membrane</keyword>
<dbReference type="AlphaFoldDB" id="A0A370D8R0"/>
<evidence type="ECO:0000313" key="2">
    <source>
        <dbReference type="EMBL" id="RDH81295.1"/>
    </source>
</evidence>
<name>A0A370D8R0_9GAMM</name>
<feature type="transmembrane region" description="Helical" evidence="1">
    <location>
        <begin position="64"/>
        <end position="82"/>
    </location>
</feature>
<gene>
    <name evidence="2" type="ORF">DIZ80_14420</name>
</gene>
<feature type="transmembrane region" description="Helical" evidence="1">
    <location>
        <begin position="12"/>
        <end position="30"/>
    </location>
</feature>
<sequence length="127" mass="14423">MNNIKLTRLCTLVGYFGLLVFIPAWHLLVVPLKPEYMSVTLLVQVGPLMFPLKGILHGRVYTHAWAMYLALFYFILGVWYAGDESTRTFGVIFSLLSIMFFIGSMLYTRFQGMAENAAAAERTDTEN</sequence>
<comment type="caution">
    <text evidence="2">The sequence shown here is derived from an EMBL/GenBank/DDBJ whole genome shotgun (WGS) entry which is preliminary data.</text>
</comment>